<dbReference type="Pfam" id="PF00646">
    <property type="entry name" value="F-box"/>
    <property type="match status" value="1"/>
</dbReference>
<dbReference type="InterPro" id="IPR036047">
    <property type="entry name" value="F-box-like_dom_sf"/>
</dbReference>
<dbReference type="AlphaFoldDB" id="A0A166FKU9"/>
<evidence type="ECO:0000259" key="1">
    <source>
        <dbReference type="Pfam" id="PF00646"/>
    </source>
</evidence>
<sequence length="491" mass="54802">MEGIISSVSANDIPVATAAKQMGLLDLSLDVLVHTMSFLQPGDIISASKVCKPLRECGSQRSVWMGALRRVCEQQRIFSPTFEPMVELSLLELKRAATSHLRLLAHFKRCSSKGYIPRVATRILENSDPASEAFENCMIIPGGRFLVTCARDIVQLWDLGINANSIIGCSAVASLKVGTEFIDAPVYCDVLAIHSTPDNQGLRLILAVDSNQVIHQYRRYDVCEIYPLRESEFRVVASACIERFLTSEEYWCTENEIVIHGETAFIVWCYVSDTWIRWESNLSVSCDQLQTCNDCIIVVADGSIAVFAMPALQPRVHNEPPSTISHKPMYRLSHRGEVAESYVLSNRRCGFAPPPDEISSFIDIIHNAGGSYVLDHYVLHRIDMPGSPLPHAFPVHASEIHMPRFELGDAVNSTWISPRATLMLYKTRSFLAARLCTLPATEGGPVTQYPECQMFAAGEEAYGFDYCNFAGRVCIRDNIRSNEIRVIDYLP</sequence>
<feature type="domain" description="F-box" evidence="1">
    <location>
        <begin position="24"/>
        <end position="60"/>
    </location>
</feature>
<dbReference type="Gene3D" id="1.20.1280.50">
    <property type="match status" value="1"/>
</dbReference>
<evidence type="ECO:0000313" key="3">
    <source>
        <dbReference type="Proteomes" id="UP000076532"/>
    </source>
</evidence>
<dbReference type="OrthoDB" id="2688364at2759"/>
<dbReference type="Proteomes" id="UP000076532">
    <property type="component" value="Unassembled WGS sequence"/>
</dbReference>
<dbReference type="SUPFAM" id="SSF81383">
    <property type="entry name" value="F-box domain"/>
    <property type="match status" value="1"/>
</dbReference>
<proteinExistence type="predicted"/>
<organism evidence="2 3">
    <name type="scientific">Athelia psychrophila</name>
    <dbReference type="NCBI Taxonomy" id="1759441"/>
    <lineage>
        <taxon>Eukaryota</taxon>
        <taxon>Fungi</taxon>
        <taxon>Dikarya</taxon>
        <taxon>Basidiomycota</taxon>
        <taxon>Agaricomycotina</taxon>
        <taxon>Agaricomycetes</taxon>
        <taxon>Agaricomycetidae</taxon>
        <taxon>Atheliales</taxon>
        <taxon>Atheliaceae</taxon>
        <taxon>Athelia</taxon>
    </lineage>
</organism>
<reference evidence="2 3" key="1">
    <citation type="journal article" date="2016" name="Mol. Biol. Evol.">
        <title>Comparative Genomics of Early-Diverging Mushroom-Forming Fungi Provides Insights into the Origins of Lignocellulose Decay Capabilities.</title>
        <authorList>
            <person name="Nagy L.G."/>
            <person name="Riley R."/>
            <person name="Tritt A."/>
            <person name="Adam C."/>
            <person name="Daum C."/>
            <person name="Floudas D."/>
            <person name="Sun H."/>
            <person name="Yadav J.S."/>
            <person name="Pangilinan J."/>
            <person name="Larsson K.H."/>
            <person name="Matsuura K."/>
            <person name="Barry K."/>
            <person name="Labutti K."/>
            <person name="Kuo R."/>
            <person name="Ohm R.A."/>
            <person name="Bhattacharya S.S."/>
            <person name="Shirouzu T."/>
            <person name="Yoshinaga Y."/>
            <person name="Martin F.M."/>
            <person name="Grigoriev I.V."/>
            <person name="Hibbett D.S."/>
        </authorList>
    </citation>
    <scope>NUCLEOTIDE SEQUENCE [LARGE SCALE GENOMIC DNA]</scope>
    <source>
        <strain evidence="2 3">CBS 109695</strain>
    </source>
</reference>
<name>A0A166FKU9_9AGAM</name>
<keyword evidence="3" id="KW-1185">Reference proteome</keyword>
<protein>
    <recommendedName>
        <fullName evidence="1">F-box domain-containing protein</fullName>
    </recommendedName>
</protein>
<evidence type="ECO:0000313" key="2">
    <source>
        <dbReference type="EMBL" id="KZP16914.1"/>
    </source>
</evidence>
<dbReference type="EMBL" id="KV417588">
    <property type="protein sequence ID" value="KZP16914.1"/>
    <property type="molecule type" value="Genomic_DNA"/>
</dbReference>
<dbReference type="InterPro" id="IPR001810">
    <property type="entry name" value="F-box_dom"/>
</dbReference>
<accession>A0A166FKU9</accession>
<gene>
    <name evidence="2" type="ORF">FIBSPDRAFT_934329</name>
</gene>